<dbReference type="PANTHER" id="PTHR47942">
    <property type="entry name" value="TETRATRICOPEPTIDE REPEAT (TPR)-LIKE SUPERFAMILY PROTEIN-RELATED"/>
    <property type="match status" value="1"/>
</dbReference>
<evidence type="ECO:0000313" key="2">
    <source>
        <dbReference type="EMBL" id="KAF9074462.1"/>
    </source>
</evidence>
<organism evidence="2 3">
    <name type="scientific">Rhodocollybia butyracea</name>
    <dbReference type="NCBI Taxonomy" id="206335"/>
    <lineage>
        <taxon>Eukaryota</taxon>
        <taxon>Fungi</taxon>
        <taxon>Dikarya</taxon>
        <taxon>Basidiomycota</taxon>
        <taxon>Agaricomycotina</taxon>
        <taxon>Agaricomycetes</taxon>
        <taxon>Agaricomycetidae</taxon>
        <taxon>Agaricales</taxon>
        <taxon>Marasmiineae</taxon>
        <taxon>Omphalotaceae</taxon>
        <taxon>Rhodocollybia</taxon>
    </lineage>
</organism>
<keyword evidence="3" id="KW-1185">Reference proteome</keyword>
<dbReference type="Proteomes" id="UP000772434">
    <property type="component" value="Unassembled WGS sequence"/>
</dbReference>
<dbReference type="OrthoDB" id="5588846at2759"/>
<dbReference type="PANTHER" id="PTHR47942:SF63">
    <property type="entry name" value="PENTATRICOPEPTIDE REPEAT-CONTAINING PROTEIN"/>
    <property type="match status" value="1"/>
</dbReference>
<evidence type="ECO:0000256" key="1">
    <source>
        <dbReference type="ARBA" id="ARBA00022737"/>
    </source>
</evidence>
<dbReference type="InterPro" id="IPR011990">
    <property type="entry name" value="TPR-like_helical_dom_sf"/>
</dbReference>
<gene>
    <name evidence="2" type="ORF">BDP27DRAFT_1287915</name>
</gene>
<keyword evidence="1" id="KW-0677">Repeat</keyword>
<dbReference type="InterPro" id="IPR051222">
    <property type="entry name" value="PPR/CCM1_RNA-binding"/>
</dbReference>
<name>A0A9P5UCT2_9AGAR</name>
<accession>A0A9P5UCT2</accession>
<protein>
    <recommendedName>
        <fullName evidence="4">Pentatricopeptide repeat-containing protein</fullName>
    </recommendedName>
</protein>
<dbReference type="EMBL" id="JADNRY010000013">
    <property type="protein sequence ID" value="KAF9074462.1"/>
    <property type="molecule type" value="Genomic_DNA"/>
</dbReference>
<proteinExistence type="predicted"/>
<evidence type="ECO:0000313" key="3">
    <source>
        <dbReference type="Proteomes" id="UP000772434"/>
    </source>
</evidence>
<dbReference type="AlphaFoldDB" id="A0A9P5UCT2"/>
<sequence length="831" mass="94621">MLPSALVDYTLSRLSSPRSLTAPLFSRPGQVRYLANAALALKTPDNIVLPDSAPNQYGLHRRRARLNHGVLKVRSPTQPPKNISTQLARRVRELEKVINAKDAELDPPIFSEEDLLTFYEDILAHPEAREKVVPKNTGMKVDNEIRYQENLAIVESVELRLRSSNHQSSGLAAALRGVSQVPAQGETSQEGATPVYRRVLNQVDQILTELERATPQFPSTENALPILLLTMAEWDALFRSTLHVRDVQRAEKLTELMKRSHLEVPEGYVNDILELYVEDGDCIGLESSLPKLVSGPPNERQRHLHIKVHLRAAPSQSIPSSALKVLHAYENQALPPTMKTYTSVIRHLFSVHDPVSQAHAWDIFSHMRYVAHPTPDVFLYNQMIRACASPFTSRSSDPERALDLWTEMTVDQRITPEVGTWNAVILACARSGRKTYVNEAFRLAREMLDSHRDAYGSSAFTPNLKTFCALLEGAKRIGDLARARWILAEMVRSHSSDVEVDEEVMMHIFHVYASYRPPFKRSLARVVEEKSSELSNPENSIHPTETLDETLSVSKSISAFTQVPPQTHTEVVSEIEILFDRILFETGIRTDKAVAEDVFRENGKFSGVKLTTRLVNSYLSAHYKHNSLVNSRNLFWNIFEMTGVERNSRTYTEALERCTSSKKPDREMALRFAEELFSKWHELEKSDSDISARTKERAHVAFIRVLTLADRLDRAMVHLRSFVDRYPASSIRDQQTIVKLAMRSTRTSLVGDRPLVRLTSPAEVPDSRVPPLLTWKDLEVLHHRLIIAGRREKDIAYIKYVCKAYEWALRVRRDETMRAKPGTRENREKED</sequence>
<reference evidence="2" key="1">
    <citation type="submission" date="2020-11" db="EMBL/GenBank/DDBJ databases">
        <authorList>
            <consortium name="DOE Joint Genome Institute"/>
            <person name="Ahrendt S."/>
            <person name="Riley R."/>
            <person name="Andreopoulos W."/>
            <person name="Labutti K."/>
            <person name="Pangilinan J."/>
            <person name="Ruiz-Duenas F.J."/>
            <person name="Barrasa J.M."/>
            <person name="Sanchez-Garcia M."/>
            <person name="Camarero S."/>
            <person name="Miyauchi S."/>
            <person name="Serrano A."/>
            <person name="Linde D."/>
            <person name="Babiker R."/>
            <person name="Drula E."/>
            <person name="Ayuso-Fernandez I."/>
            <person name="Pacheco R."/>
            <person name="Padilla G."/>
            <person name="Ferreira P."/>
            <person name="Barriuso J."/>
            <person name="Kellner H."/>
            <person name="Castanera R."/>
            <person name="Alfaro M."/>
            <person name="Ramirez L."/>
            <person name="Pisabarro A.G."/>
            <person name="Kuo A."/>
            <person name="Tritt A."/>
            <person name="Lipzen A."/>
            <person name="He G."/>
            <person name="Yan M."/>
            <person name="Ng V."/>
            <person name="Cullen D."/>
            <person name="Martin F."/>
            <person name="Rosso M.-N."/>
            <person name="Henrissat B."/>
            <person name="Hibbett D."/>
            <person name="Martinez A.T."/>
            <person name="Grigoriev I.V."/>
        </authorList>
    </citation>
    <scope>NUCLEOTIDE SEQUENCE</scope>
    <source>
        <strain evidence="2">AH 40177</strain>
    </source>
</reference>
<dbReference type="Gene3D" id="1.25.40.10">
    <property type="entry name" value="Tetratricopeptide repeat domain"/>
    <property type="match status" value="1"/>
</dbReference>
<comment type="caution">
    <text evidence="2">The sequence shown here is derived from an EMBL/GenBank/DDBJ whole genome shotgun (WGS) entry which is preliminary data.</text>
</comment>
<evidence type="ECO:0008006" key="4">
    <source>
        <dbReference type="Google" id="ProtNLM"/>
    </source>
</evidence>